<feature type="domain" description="Glycerol-3-phosphate dehydrogenase NAD-dependent N-terminal" evidence="16">
    <location>
        <begin position="4"/>
        <end position="155"/>
    </location>
</feature>
<keyword evidence="3 10" id="KW-0547">Nucleotide-binding</keyword>
<comment type="function">
    <text evidence="10">Catalyzes the reduction of the glycolytic intermediate dihydroxyacetone phosphate (DHAP) to sn-glycerol 3-phosphate (G3P), the key precursor for phospholipid synthesis.</text>
</comment>
<feature type="binding site" evidence="10">
    <location>
        <position position="106"/>
    </location>
    <ligand>
        <name>NADPH</name>
        <dbReference type="ChEBI" id="CHEBI:57783"/>
    </ligand>
</feature>
<comment type="subcellular location">
    <subcellularLocation>
        <location evidence="10">Cytoplasm</location>
    </subcellularLocation>
</comment>
<dbReference type="GO" id="GO:0046168">
    <property type="term" value="P:glycerol-3-phosphate catabolic process"/>
    <property type="evidence" value="ECO:0007669"/>
    <property type="project" value="InterPro"/>
</dbReference>
<dbReference type="GO" id="GO:0141153">
    <property type="term" value="F:glycerol-3-phosphate dehydrogenase (NADP+) activity"/>
    <property type="evidence" value="ECO:0007669"/>
    <property type="project" value="RHEA"/>
</dbReference>
<keyword evidence="7 10" id="KW-0443">Lipid metabolism</keyword>
<dbReference type="InterPro" id="IPR011128">
    <property type="entry name" value="G3P_DH_NAD-dep_N"/>
</dbReference>
<feature type="binding site" evidence="10">
    <location>
        <position position="252"/>
    </location>
    <ligand>
        <name>sn-glycerol 3-phosphate</name>
        <dbReference type="ChEBI" id="CHEBI:57597"/>
    </ligand>
</feature>
<feature type="binding site" evidence="13">
    <location>
        <position position="138"/>
    </location>
    <ligand>
        <name>NAD(+)</name>
        <dbReference type="ChEBI" id="CHEBI:57540"/>
    </ligand>
</feature>
<evidence type="ECO:0000259" key="17">
    <source>
        <dbReference type="Pfam" id="PF07479"/>
    </source>
</evidence>
<dbReference type="SUPFAM" id="SSF51735">
    <property type="entry name" value="NAD(P)-binding Rossmann-fold domains"/>
    <property type="match status" value="1"/>
</dbReference>
<evidence type="ECO:0000256" key="3">
    <source>
        <dbReference type="ARBA" id="ARBA00022741"/>
    </source>
</evidence>
<feature type="binding site" evidence="10">
    <location>
        <position position="12"/>
    </location>
    <ligand>
        <name>NADPH</name>
        <dbReference type="ChEBI" id="CHEBI:57783"/>
    </ligand>
</feature>
<accession>A0A371X1M0</accession>
<feature type="binding site" evidence="10">
    <location>
        <position position="274"/>
    </location>
    <ligand>
        <name>NADPH</name>
        <dbReference type="ChEBI" id="CHEBI:57783"/>
    </ligand>
</feature>
<keyword evidence="10" id="KW-0963">Cytoplasm</keyword>
<feature type="binding site" evidence="10">
    <location>
        <position position="134"/>
    </location>
    <ligand>
        <name>sn-glycerol 3-phosphate</name>
        <dbReference type="ChEBI" id="CHEBI:57597"/>
    </ligand>
</feature>
<comment type="pathway">
    <text evidence="10">Membrane lipid metabolism; glycerophospholipid metabolism.</text>
</comment>
<evidence type="ECO:0000256" key="10">
    <source>
        <dbReference type="HAMAP-Rule" id="MF_00394"/>
    </source>
</evidence>
<keyword evidence="5 10" id="KW-0560">Oxidoreductase</keyword>
<dbReference type="UniPathway" id="UPA00940"/>
<dbReference type="InterPro" id="IPR008927">
    <property type="entry name" value="6-PGluconate_DH-like_C_sf"/>
</dbReference>
<feature type="domain" description="Glycerol-3-phosphate dehydrogenase NAD-dependent C-terminal" evidence="17">
    <location>
        <begin position="178"/>
        <end position="313"/>
    </location>
</feature>
<dbReference type="Pfam" id="PF07479">
    <property type="entry name" value="NAD_Gly3P_dh_C"/>
    <property type="match status" value="1"/>
</dbReference>
<dbReference type="NCBIfam" id="NF000942">
    <property type="entry name" value="PRK00094.1-4"/>
    <property type="match status" value="1"/>
</dbReference>
<dbReference type="GO" id="GO:0005829">
    <property type="term" value="C:cytosol"/>
    <property type="evidence" value="ECO:0007669"/>
    <property type="project" value="TreeGrafter"/>
</dbReference>
<evidence type="ECO:0000256" key="13">
    <source>
        <dbReference type="PIRSR" id="PIRSR000114-3"/>
    </source>
</evidence>
<dbReference type="PANTHER" id="PTHR11728:SF1">
    <property type="entry name" value="GLYCEROL-3-PHOSPHATE DEHYDROGENASE [NAD(+)] 2, CHLOROPLASTIC"/>
    <property type="match status" value="1"/>
</dbReference>
<keyword evidence="19" id="KW-1185">Reference proteome</keyword>
<dbReference type="GO" id="GO:0005975">
    <property type="term" value="P:carbohydrate metabolic process"/>
    <property type="evidence" value="ECO:0007669"/>
    <property type="project" value="InterPro"/>
</dbReference>
<dbReference type="NCBIfam" id="NF000940">
    <property type="entry name" value="PRK00094.1-2"/>
    <property type="match status" value="1"/>
</dbReference>
<organism evidence="18 19">
    <name type="scientific">Fulvimarina endophytica</name>
    <dbReference type="NCBI Taxonomy" id="2293836"/>
    <lineage>
        <taxon>Bacteria</taxon>
        <taxon>Pseudomonadati</taxon>
        <taxon>Pseudomonadota</taxon>
        <taxon>Alphaproteobacteria</taxon>
        <taxon>Hyphomicrobiales</taxon>
        <taxon>Aurantimonadaceae</taxon>
        <taxon>Fulvimarina</taxon>
    </lineage>
</organism>
<feature type="binding site" evidence="12">
    <location>
        <position position="106"/>
    </location>
    <ligand>
        <name>substrate</name>
    </ligand>
</feature>
<dbReference type="GO" id="GO:0008654">
    <property type="term" value="P:phospholipid biosynthetic process"/>
    <property type="evidence" value="ECO:0007669"/>
    <property type="project" value="UniProtKB-KW"/>
</dbReference>
<dbReference type="EC" id="1.1.1.94" evidence="10"/>
<dbReference type="FunFam" id="3.40.50.720:FF:000019">
    <property type="entry name" value="Glycerol-3-phosphate dehydrogenase [NAD(P)+]"/>
    <property type="match status" value="1"/>
</dbReference>
<keyword evidence="9 10" id="KW-1208">Phospholipid metabolism</keyword>
<dbReference type="InterPro" id="IPR036291">
    <property type="entry name" value="NAD(P)-bd_dom_sf"/>
</dbReference>
<feature type="binding site" evidence="10">
    <location>
        <position position="272"/>
    </location>
    <ligand>
        <name>NADPH</name>
        <dbReference type="ChEBI" id="CHEBI:57783"/>
    </ligand>
</feature>
<evidence type="ECO:0000256" key="4">
    <source>
        <dbReference type="ARBA" id="ARBA00022857"/>
    </source>
</evidence>
<evidence type="ECO:0000256" key="9">
    <source>
        <dbReference type="ARBA" id="ARBA00023264"/>
    </source>
</evidence>
<keyword evidence="2 10" id="KW-0444">Lipid biosynthesis</keyword>
<comment type="caution">
    <text evidence="10">Lacks conserved residue(s) required for the propagation of feature annotation.</text>
</comment>
<comment type="catalytic activity">
    <reaction evidence="10 15">
        <text>sn-glycerol 3-phosphate + NADP(+) = dihydroxyacetone phosphate + NADPH + H(+)</text>
        <dbReference type="Rhea" id="RHEA:11096"/>
        <dbReference type="ChEBI" id="CHEBI:15378"/>
        <dbReference type="ChEBI" id="CHEBI:57597"/>
        <dbReference type="ChEBI" id="CHEBI:57642"/>
        <dbReference type="ChEBI" id="CHEBI:57783"/>
        <dbReference type="ChEBI" id="CHEBI:58349"/>
        <dbReference type="EC" id="1.1.1.94"/>
    </reaction>
</comment>
<dbReference type="GO" id="GO:0141152">
    <property type="term" value="F:glycerol-3-phosphate dehydrogenase (NAD+) activity"/>
    <property type="evidence" value="ECO:0007669"/>
    <property type="project" value="RHEA"/>
</dbReference>
<dbReference type="Gene3D" id="3.40.50.720">
    <property type="entry name" value="NAD(P)-binding Rossmann-like Domain"/>
    <property type="match status" value="1"/>
</dbReference>
<evidence type="ECO:0000256" key="11">
    <source>
        <dbReference type="PIRSR" id="PIRSR000114-1"/>
    </source>
</evidence>
<evidence type="ECO:0000256" key="2">
    <source>
        <dbReference type="ARBA" id="ARBA00022516"/>
    </source>
</evidence>
<dbReference type="OrthoDB" id="9812273at2"/>
<dbReference type="PRINTS" id="PR00077">
    <property type="entry name" value="GPDHDRGNASE"/>
</dbReference>
<dbReference type="AlphaFoldDB" id="A0A371X1M0"/>
<feature type="binding site" evidence="12">
    <location>
        <begin position="253"/>
        <end position="254"/>
    </location>
    <ligand>
        <name>substrate</name>
    </ligand>
</feature>
<feature type="binding site" evidence="13">
    <location>
        <begin position="8"/>
        <end position="13"/>
    </location>
    <ligand>
        <name>NAD(+)</name>
        <dbReference type="ChEBI" id="CHEBI:57540"/>
    </ligand>
</feature>
<feature type="binding site" evidence="10">
    <location>
        <position position="253"/>
    </location>
    <ligand>
        <name>NADPH</name>
        <dbReference type="ChEBI" id="CHEBI:57783"/>
    </ligand>
</feature>
<evidence type="ECO:0000256" key="1">
    <source>
        <dbReference type="ARBA" id="ARBA00011009"/>
    </source>
</evidence>
<gene>
    <name evidence="10" type="primary">gpsA</name>
    <name evidence="18" type="ORF">DYI37_14460</name>
</gene>
<feature type="binding site" evidence="13">
    <location>
        <position position="253"/>
    </location>
    <ligand>
        <name>NAD(+)</name>
        <dbReference type="ChEBI" id="CHEBI:57540"/>
    </ligand>
</feature>
<keyword evidence="4 10" id="KW-0521">NADP</keyword>
<comment type="catalytic activity">
    <reaction evidence="10">
        <text>sn-glycerol 3-phosphate + NAD(+) = dihydroxyacetone phosphate + NADH + H(+)</text>
        <dbReference type="Rhea" id="RHEA:11092"/>
        <dbReference type="ChEBI" id="CHEBI:15378"/>
        <dbReference type="ChEBI" id="CHEBI:57540"/>
        <dbReference type="ChEBI" id="CHEBI:57597"/>
        <dbReference type="ChEBI" id="CHEBI:57642"/>
        <dbReference type="ChEBI" id="CHEBI:57945"/>
        <dbReference type="EC" id="1.1.1.94"/>
    </reaction>
</comment>
<feature type="binding site" evidence="10">
    <location>
        <position position="49"/>
    </location>
    <ligand>
        <name>NADPH</name>
        <dbReference type="ChEBI" id="CHEBI:57783"/>
    </ligand>
</feature>
<keyword evidence="6 10" id="KW-0520">NAD</keyword>
<dbReference type="EMBL" id="QURL01000005">
    <property type="protein sequence ID" value="RFC63126.1"/>
    <property type="molecule type" value="Genomic_DNA"/>
</dbReference>
<evidence type="ECO:0000256" key="6">
    <source>
        <dbReference type="ARBA" id="ARBA00023027"/>
    </source>
</evidence>
<dbReference type="Proteomes" id="UP000264310">
    <property type="component" value="Unassembled WGS sequence"/>
</dbReference>
<dbReference type="HAMAP" id="MF_00394">
    <property type="entry name" value="NAD_Glyc3P_dehydrog"/>
    <property type="match status" value="1"/>
</dbReference>
<feature type="binding site" evidence="10">
    <location>
        <position position="254"/>
    </location>
    <ligand>
        <name>sn-glycerol 3-phosphate</name>
        <dbReference type="ChEBI" id="CHEBI:57597"/>
    </ligand>
</feature>
<dbReference type="GO" id="GO:0046167">
    <property type="term" value="P:glycerol-3-phosphate biosynthetic process"/>
    <property type="evidence" value="ECO:0007669"/>
    <property type="project" value="UniProtKB-UniRule"/>
</dbReference>
<dbReference type="GO" id="GO:0006650">
    <property type="term" value="P:glycerophospholipid metabolic process"/>
    <property type="evidence" value="ECO:0007669"/>
    <property type="project" value="UniProtKB-UniRule"/>
</dbReference>
<evidence type="ECO:0000256" key="15">
    <source>
        <dbReference type="RuleBase" id="RU000439"/>
    </source>
</evidence>
<sequence length="328" mass="33781">MTRITIVGAGAWGTALASLYARTGNETVLYGRDAARMAEIGTDRINARYLPAIPLPAELRTSSMAEEALAGARIVLFVVPAQSLATVCDSLAPFVPHDALLVLCSKGIERSTGRFASAIVAETFPENPVAVLSGPSFAADVASGLPTAVTVAANGLDLADAACERLSTDTFRCYASGDVAGVEAGGALKNVMALAAGMAIGRGLGESAKAAILTRGFVELRRLGEALGGQPETLMGLSGLGDLVLTCSSAQSRNFAYGMALGRGEDRTGLKLAEGVHSAGIAARLARERGIDAPIIAVLAQILNGELSVDEAMRMLLARPLRREAETA</sequence>
<proteinExistence type="inferred from homology"/>
<protein>
    <recommendedName>
        <fullName evidence="10">Glycerol-3-phosphate dehydrogenase [NAD(P)+]</fullName>
        <ecNumber evidence="10">1.1.1.94</ecNumber>
    </recommendedName>
    <alternativeName>
        <fullName evidence="10">NAD(P)(+)-dependent glycerol-3-phosphate dehydrogenase</fullName>
    </alternativeName>
    <alternativeName>
        <fullName evidence="10">NAD(P)H-dependent dihydroxyacetone-phosphate reductase</fullName>
    </alternativeName>
</protein>
<evidence type="ECO:0000256" key="7">
    <source>
        <dbReference type="ARBA" id="ARBA00023098"/>
    </source>
</evidence>
<comment type="caution">
    <text evidence="18">The sequence shown here is derived from an EMBL/GenBank/DDBJ whole genome shotgun (WGS) entry which is preliminary data.</text>
</comment>
<feature type="binding site" evidence="10">
    <location>
        <position position="253"/>
    </location>
    <ligand>
        <name>sn-glycerol 3-phosphate</name>
        <dbReference type="ChEBI" id="CHEBI:57597"/>
    </ligand>
</feature>
<dbReference type="Gene3D" id="1.10.1040.10">
    <property type="entry name" value="N-(1-d-carboxylethyl)-l-norvaline Dehydrogenase, domain 2"/>
    <property type="match status" value="1"/>
</dbReference>
<evidence type="ECO:0000256" key="12">
    <source>
        <dbReference type="PIRSR" id="PIRSR000114-2"/>
    </source>
</evidence>
<dbReference type="PANTHER" id="PTHR11728">
    <property type="entry name" value="GLYCEROL-3-PHOSPHATE DEHYDROGENASE"/>
    <property type="match status" value="1"/>
</dbReference>
<evidence type="ECO:0000313" key="19">
    <source>
        <dbReference type="Proteomes" id="UP000264310"/>
    </source>
</evidence>
<dbReference type="GO" id="GO:0051287">
    <property type="term" value="F:NAD binding"/>
    <property type="evidence" value="ECO:0007669"/>
    <property type="project" value="InterPro"/>
</dbReference>
<evidence type="ECO:0000256" key="14">
    <source>
        <dbReference type="RuleBase" id="RU000437"/>
    </source>
</evidence>
<feature type="binding site" evidence="10">
    <location>
        <position position="189"/>
    </location>
    <ligand>
        <name>sn-glycerol 3-phosphate</name>
        <dbReference type="ChEBI" id="CHEBI:57597"/>
    </ligand>
</feature>
<dbReference type="PROSITE" id="PS00957">
    <property type="entry name" value="NAD_G3PDH"/>
    <property type="match status" value="1"/>
</dbReference>
<dbReference type="InterPro" id="IPR006168">
    <property type="entry name" value="G3P_DH_NAD-dep"/>
</dbReference>
<dbReference type="RefSeq" id="WP_116683943.1">
    <property type="nucleotide sequence ID" value="NZ_QURL01000005.1"/>
</dbReference>
<dbReference type="InterPro" id="IPR006109">
    <property type="entry name" value="G3P_DH_NAD-dep_C"/>
</dbReference>
<dbReference type="Pfam" id="PF01210">
    <property type="entry name" value="NAD_Gly3P_dh_N"/>
    <property type="match status" value="1"/>
</dbReference>
<name>A0A371X1M0_9HYPH</name>
<reference evidence="18 19" key="1">
    <citation type="submission" date="2018-08" db="EMBL/GenBank/DDBJ databases">
        <title>Fulvimarina sp. 85, whole genome shotgun sequence.</title>
        <authorList>
            <person name="Tuo L."/>
        </authorList>
    </citation>
    <scope>NUCLEOTIDE SEQUENCE [LARGE SCALE GENOMIC DNA]</scope>
    <source>
        <strain evidence="18 19">85</strain>
    </source>
</reference>
<feature type="binding site" evidence="10">
    <location>
        <position position="106"/>
    </location>
    <ligand>
        <name>sn-glycerol 3-phosphate</name>
        <dbReference type="ChEBI" id="CHEBI:57597"/>
    </ligand>
</feature>
<evidence type="ECO:0000256" key="5">
    <source>
        <dbReference type="ARBA" id="ARBA00023002"/>
    </source>
</evidence>
<feature type="binding site" evidence="10">
    <location>
        <position position="32"/>
    </location>
    <ligand>
        <name>NADPH</name>
        <dbReference type="ChEBI" id="CHEBI:57783"/>
    </ligand>
</feature>
<evidence type="ECO:0000256" key="8">
    <source>
        <dbReference type="ARBA" id="ARBA00023209"/>
    </source>
</evidence>
<feature type="binding site" evidence="13">
    <location>
        <position position="271"/>
    </location>
    <ligand>
        <name>NAD(+)</name>
        <dbReference type="ChEBI" id="CHEBI:57540"/>
    </ligand>
</feature>
<feature type="binding site" evidence="10">
    <location>
        <position position="138"/>
    </location>
    <ligand>
        <name>NADPH</name>
        <dbReference type="ChEBI" id="CHEBI:57783"/>
    </ligand>
</feature>
<feature type="binding site" evidence="10">
    <location>
        <position position="242"/>
    </location>
    <ligand>
        <name>sn-glycerol 3-phosphate</name>
        <dbReference type="ChEBI" id="CHEBI:57597"/>
    </ligand>
</feature>
<evidence type="ECO:0000259" key="16">
    <source>
        <dbReference type="Pfam" id="PF01210"/>
    </source>
</evidence>
<feature type="binding site" evidence="10">
    <location>
        <position position="136"/>
    </location>
    <ligand>
        <name>sn-glycerol 3-phosphate</name>
        <dbReference type="ChEBI" id="CHEBI:57597"/>
    </ligand>
</feature>
<evidence type="ECO:0000313" key="18">
    <source>
        <dbReference type="EMBL" id="RFC63126.1"/>
    </source>
</evidence>
<dbReference type="SUPFAM" id="SSF48179">
    <property type="entry name" value="6-phosphogluconate dehydrogenase C-terminal domain-like"/>
    <property type="match status" value="1"/>
</dbReference>
<feature type="active site" description="Proton acceptor" evidence="10 11">
    <location>
        <position position="189"/>
    </location>
</feature>
<comment type="similarity">
    <text evidence="1 10 14">Belongs to the NAD-dependent glycerol-3-phosphate dehydrogenase family.</text>
</comment>
<dbReference type="InterPro" id="IPR013328">
    <property type="entry name" value="6PGD_dom2"/>
</dbReference>
<keyword evidence="8 10" id="KW-0594">Phospholipid biosynthesis</keyword>
<dbReference type="PIRSF" id="PIRSF000114">
    <property type="entry name" value="Glycerol-3-P_dh"/>
    <property type="match status" value="1"/>
</dbReference>